<organism evidence="1 2">
    <name type="scientific">Amylocarpus encephaloides</name>
    <dbReference type="NCBI Taxonomy" id="45428"/>
    <lineage>
        <taxon>Eukaryota</taxon>
        <taxon>Fungi</taxon>
        <taxon>Dikarya</taxon>
        <taxon>Ascomycota</taxon>
        <taxon>Pezizomycotina</taxon>
        <taxon>Leotiomycetes</taxon>
        <taxon>Helotiales</taxon>
        <taxon>Helotiales incertae sedis</taxon>
        <taxon>Amylocarpus</taxon>
    </lineage>
</organism>
<accession>A0A9P8C2Q7</accession>
<dbReference type="OrthoDB" id="3537171at2759"/>
<keyword evidence="2" id="KW-1185">Reference proteome</keyword>
<name>A0A9P8C2Q7_9HELO</name>
<dbReference type="AlphaFoldDB" id="A0A9P8C2Q7"/>
<dbReference type="PANTHER" id="PTHR37048">
    <property type="entry name" value="QUESTIONABLE PROTEIN"/>
    <property type="match status" value="1"/>
</dbReference>
<gene>
    <name evidence="1" type="ORF">BJ875DRAFT_517718</name>
</gene>
<evidence type="ECO:0000313" key="2">
    <source>
        <dbReference type="Proteomes" id="UP000824998"/>
    </source>
</evidence>
<evidence type="ECO:0000313" key="1">
    <source>
        <dbReference type="EMBL" id="KAG9231255.1"/>
    </source>
</evidence>
<dbReference type="PANTHER" id="PTHR37048:SF2">
    <property type="entry name" value="QUESTIONABLE PROTEIN"/>
    <property type="match status" value="1"/>
</dbReference>
<feature type="non-terminal residue" evidence="1">
    <location>
        <position position="1"/>
    </location>
</feature>
<dbReference type="Proteomes" id="UP000824998">
    <property type="component" value="Unassembled WGS sequence"/>
</dbReference>
<protein>
    <submittedName>
        <fullName evidence="1">Uncharacterized protein</fullName>
    </submittedName>
</protein>
<dbReference type="InterPro" id="IPR011067">
    <property type="entry name" value="Plasmid_toxin/cell-grow_inhib"/>
</dbReference>
<proteinExistence type="predicted"/>
<dbReference type="EMBL" id="MU251615">
    <property type="protein sequence ID" value="KAG9231255.1"/>
    <property type="molecule type" value="Genomic_DNA"/>
</dbReference>
<comment type="caution">
    <text evidence="1">The sequence shown here is derived from an EMBL/GenBank/DDBJ whole genome shotgun (WGS) entry which is preliminary data.</text>
</comment>
<sequence>YRVNQVLLNLIIRVGIYARGDAATFKFTSLIPHLISSTFYAILKFALETSNYPVYCAMPGPSIPPESTSSSGQESIPVASWNKWDSILRRNYLDHFATKLHRSQLPSNLGRKRPALWDICGGCILFLPEKRHILDYLDPALRGVNEMKFNHPLVVLDVKVKEPEDAMVTFAFMTSSKPSISMEILPLGSHPLRKDENGNQKSSYINTSATYTIPWEALQCYSGKVAPNGYRYRLTEESFGRLTERIYGVGVLESRWVEKNALWETFLFIERV</sequence>
<reference evidence="1" key="1">
    <citation type="journal article" date="2021" name="IMA Fungus">
        <title>Genomic characterization of three marine fungi, including Emericellopsis atlantica sp. nov. with signatures of a generalist lifestyle and marine biomass degradation.</title>
        <authorList>
            <person name="Hagestad O.C."/>
            <person name="Hou L."/>
            <person name="Andersen J.H."/>
            <person name="Hansen E.H."/>
            <person name="Altermark B."/>
            <person name="Li C."/>
            <person name="Kuhnert E."/>
            <person name="Cox R.J."/>
            <person name="Crous P.W."/>
            <person name="Spatafora J.W."/>
            <person name="Lail K."/>
            <person name="Amirebrahimi M."/>
            <person name="Lipzen A."/>
            <person name="Pangilinan J."/>
            <person name="Andreopoulos W."/>
            <person name="Hayes R.D."/>
            <person name="Ng V."/>
            <person name="Grigoriev I.V."/>
            <person name="Jackson S.A."/>
            <person name="Sutton T.D.S."/>
            <person name="Dobson A.D.W."/>
            <person name="Rama T."/>
        </authorList>
    </citation>
    <scope>NUCLEOTIDE SEQUENCE</scope>
    <source>
        <strain evidence="1">TRa018bII</strain>
    </source>
</reference>
<dbReference type="Gene3D" id="2.30.30.110">
    <property type="match status" value="1"/>
</dbReference>